<sequence>MKFTLTSLLALSAAALSLAAPEAAVQASTSTLQRRDELSNFNDLVGVWWAALPNPSVIGAVSYEDDTATPLYSDVCFSFENAAGKNINQVFFHLTTYCSTFTDPPTPPSLSRDLRSSIAELPLLLPFTPSTSVNRTLDVESTPIINDLLSTFSPHVLREGEEESSPLEKFGVQSLPAADVAPGQPVSFMQSTQKI</sequence>
<evidence type="ECO:0000313" key="2">
    <source>
        <dbReference type="EMBL" id="ORY39740.1"/>
    </source>
</evidence>
<feature type="signal peptide" evidence="1">
    <location>
        <begin position="1"/>
        <end position="19"/>
    </location>
</feature>
<dbReference type="Proteomes" id="UP000193467">
    <property type="component" value="Unassembled WGS sequence"/>
</dbReference>
<keyword evidence="3" id="KW-1185">Reference proteome</keyword>
<comment type="caution">
    <text evidence="2">The sequence shown here is derived from an EMBL/GenBank/DDBJ whole genome shotgun (WGS) entry which is preliminary data.</text>
</comment>
<evidence type="ECO:0008006" key="4">
    <source>
        <dbReference type="Google" id="ProtNLM"/>
    </source>
</evidence>
<protein>
    <recommendedName>
        <fullName evidence="4">Lipocalin-like domain-containing protein</fullName>
    </recommendedName>
</protein>
<evidence type="ECO:0000313" key="3">
    <source>
        <dbReference type="Proteomes" id="UP000193467"/>
    </source>
</evidence>
<organism evidence="2 3">
    <name type="scientific">Leucosporidium creatinivorum</name>
    <dbReference type="NCBI Taxonomy" id="106004"/>
    <lineage>
        <taxon>Eukaryota</taxon>
        <taxon>Fungi</taxon>
        <taxon>Dikarya</taxon>
        <taxon>Basidiomycota</taxon>
        <taxon>Pucciniomycotina</taxon>
        <taxon>Microbotryomycetes</taxon>
        <taxon>Leucosporidiales</taxon>
        <taxon>Leucosporidium</taxon>
    </lineage>
</organism>
<feature type="chain" id="PRO_5012282348" description="Lipocalin-like domain-containing protein" evidence="1">
    <location>
        <begin position="20"/>
        <end position="195"/>
    </location>
</feature>
<gene>
    <name evidence="2" type="ORF">BCR35DRAFT_316507</name>
</gene>
<proteinExistence type="predicted"/>
<keyword evidence="1" id="KW-0732">Signal</keyword>
<name>A0A1Y2BY92_9BASI</name>
<dbReference type="AlphaFoldDB" id="A0A1Y2BY92"/>
<reference evidence="2 3" key="1">
    <citation type="submission" date="2016-07" db="EMBL/GenBank/DDBJ databases">
        <title>Pervasive Adenine N6-methylation of Active Genes in Fungi.</title>
        <authorList>
            <consortium name="DOE Joint Genome Institute"/>
            <person name="Mondo S.J."/>
            <person name="Dannebaum R.O."/>
            <person name="Kuo R.C."/>
            <person name="Labutti K."/>
            <person name="Haridas S."/>
            <person name="Kuo A."/>
            <person name="Salamov A."/>
            <person name="Ahrendt S.R."/>
            <person name="Lipzen A."/>
            <person name="Sullivan W."/>
            <person name="Andreopoulos W.B."/>
            <person name="Clum A."/>
            <person name="Lindquist E."/>
            <person name="Daum C."/>
            <person name="Ramamoorthy G.K."/>
            <person name="Gryganskyi A."/>
            <person name="Culley D."/>
            <person name="Magnuson J.K."/>
            <person name="James T.Y."/>
            <person name="O'Malley M.A."/>
            <person name="Stajich J.E."/>
            <person name="Spatafora J.W."/>
            <person name="Visel A."/>
            <person name="Grigoriev I.V."/>
        </authorList>
    </citation>
    <scope>NUCLEOTIDE SEQUENCE [LARGE SCALE GENOMIC DNA]</scope>
    <source>
        <strain evidence="2 3">62-1032</strain>
    </source>
</reference>
<dbReference type="EMBL" id="MCGR01000145">
    <property type="protein sequence ID" value="ORY39740.1"/>
    <property type="molecule type" value="Genomic_DNA"/>
</dbReference>
<accession>A0A1Y2BY92</accession>
<dbReference type="InParanoid" id="A0A1Y2BY92"/>
<evidence type="ECO:0000256" key="1">
    <source>
        <dbReference type="SAM" id="SignalP"/>
    </source>
</evidence>